<accession>A0A2A6CIN6</accession>
<proteinExistence type="predicted"/>
<evidence type="ECO:0000313" key="1">
    <source>
        <dbReference type="EnsemblMetazoa" id="PPA17770.1"/>
    </source>
</evidence>
<sequence length="108" mass="11658">MDPRNVGPSCRLEWRAQGRLAHAVLLAPSFLARRQTRKRGKSSFDNSSAENQSCRLVGGSALSALLLGDSDGTLTEAVPGMLTATNDEDDGRCAEQLMRFMDCAMQGL</sequence>
<keyword evidence="2" id="KW-1185">Reference proteome</keyword>
<organism evidence="1 2">
    <name type="scientific">Pristionchus pacificus</name>
    <name type="common">Parasitic nematode worm</name>
    <dbReference type="NCBI Taxonomy" id="54126"/>
    <lineage>
        <taxon>Eukaryota</taxon>
        <taxon>Metazoa</taxon>
        <taxon>Ecdysozoa</taxon>
        <taxon>Nematoda</taxon>
        <taxon>Chromadorea</taxon>
        <taxon>Rhabditida</taxon>
        <taxon>Rhabditina</taxon>
        <taxon>Diplogasteromorpha</taxon>
        <taxon>Diplogasteroidea</taxon>
        <taxon>Neodiplogasteridae</taxon>
        <taxon>Pristionchus</taxon>
    </lineage>
</organism>
<reference evidence="2" key="1">
    <citation type="journal article" date="2008" name="Nat. Genet.">
        <title>The Pristionchus pacificus genome provides a unique perspective on nematode lifestyle and parasitism.</title>
        <authorList>
            <person name="Dieterich C."/>
            <person name="Clifton S.W."/>
            <person name="Schuster L.N."/>
            <person name="Chinwalla A."/>
            <person name="Delehaunty K."/>
            <person name="Dinkelacker I."/>
            <person name="Fulton L."/>
            <person name="Fulton R."/>
            <person name="Godfrey J."/>
            <person name="Minx P."/>
            <person name="Mitreva M."/>
            <person name="Roeseler W."/>
            <person name="Tian H."/>
            <person name="Witte H."/>
            <person name="Yang S.P."/>
            <person name="Wilson R.K."/>
            <person name="Sommer R.J."/>
        </authorList>
    </citation>
    <scope>NUCLEOTIDE SEQUENCE [LARGE SCALE GENOMIC DNA]</scope>
    <source>
        <strain evidence="2">PS312</strain>
    </source>
</reference>
<dbReference type="OrthoDB" id="7481291at2759"/>
<name>A0A2A6CIN6_PRIPA</name>
<evidence type="ECO:0000313" key="2">
    <source>
        <dbReference type="Proteomes" id="UP000005239"/>
    </source>
</evidence>
<reference evidence="1" key="2">
    <citation type="submission" date="2022-06" db="UniProtKB">
        <authorList>
            <consortium name="EnsemblMetazoa"/>
        </authorList>
    </citation>
    <scope>IDENTIFICATION</scope>
    <source>
        <strain evidence="1">PS312</strain>
    </source>
</reference>
<gene>
    <name evidence="1" type="primary">WBGene00107324</name>
</gene>
<protein>
    <submittedName>
        <fullName evidence="1">Uncharacterized protein</fullName>
    </submittedName>
</protein>
<dbReference type="EnsemblMetazoa" id="PPA17770.1">
    <property type="protein sequence ID" value="PPA17770.1"/>
    <property type="gene ID" value="WBGene00107324"/>
</dbReference>
<accession>A0A8R1YE72</accession>
<dbReference type="AlphaFoldDB" id="A0A2A6CIN6"/>
<dbReference type="Proteomes" id="UP000005239">
    <property type="component" value="Unassembled WGS sequence"/>
</dbReference>